<reference evidence="1" key="1">
    <citation type="journal article" date="2021" name="Sci. Adv.">
        <title>The American lobster genome reveals insights on longevity, neural, and immune adaptations.</title>
        <authorList>
            <person name="Polinski J.M."/>
            <person name="Zimin A.V."/>
            <person name="Clark K.F."/>
            <person name="Kohn A.B."/>
            <person name="Sadowski N."/>
            <person name="Timp W."/>
            <person name="Ptitsyn A."/>
            <person name="Khanna P."/>
            <person name="Romanova D.Y."/>
            <person name="Williams P."/>
            <person name="Greenwood S.J."/>
            <person name="Moroz L.L."/>
            <person name="Walt D.R."/>
            <person name="Bodnar A.G."/>
        </authorList>
    </citation>
    <scope>NUCLEOTIDE SEQUENCE</scope>
    <source>
        <strain evidence="1">GMGI-L3</strain>
    </source>
</reference>
<comment type="caution">
    <text evidence="1">The sequence shown here is derived from an EMBL/GenBank/DDBJ whole genome shotgun (WGS) entry which is preliminary data.</text>
</comment>
<dbReference type="Proteomes" id="UP000747542">
    <property type="component" value="Unassembled WGS sequence"/>
</dbReference>
<gene>
    <name evidence="1" type="ORF">Hamer_G010195</name>
</gene>
<proteinExistence type="predicted"/>
<accession>A0A8J5MY19</accession>
<organism evidence="1 2">
    <name type="scientific">Homarus americanus</name>
    <name type="common">American lobster</name>
    <dbReference type="NCBI Taxonomy" id="6706"/>
    <lineage>
        <taxon>Eukaryota</taxon>
        <taxon>Metazoa</taxon>
        <taxon>Ecdysozoa</taxon>
        <taxon>Arthropoda</taxon>
        <taxon>Crustacea</taxon>
        <taxon>Multicrustacea</taxon>
        <taxon>Malacostraca</taxon>
        <taxon>Eumalacostraca</taxon>
        <taxon>Eucarida</taxon>
        <taxon>Decapoda</taxon>
        <taxon>Pleocyemata</taxon>
        <taxon>Astacidea</taxon>
        <taxon>Nephropoidea</taxon>
        <taxon>Nephropidae</taxon>
        <taxon>Homarus</taxon>
    </lineage>
</organism>
<dbReference type="AlphaFoldDB" id="A0A8J5MY19"/>
<evidence type="ECO:0000313" key="2">
    <source>
        <dbReference type="Proteomes" id="UP000747542"/>
    </source>
</evidence>
<name>A0A8J5MY19_HOMAM</name>
<keyword evidence="2" id="KW-1185">Reference proteome</keyword>
<protein>
    <submittedName>
        <fullName evidence="1">Uncharacterized protein</fullName>
    </submittedName>
</protein>
<sequence length="89" mass="10048">MIFLFLIPTEEVRGTLYSTKKNIYFVSLGNSSFHLSLPLHRTSLIPSIPTCHLSSEQGLLSFSVTLYIHLTILISYCWNLLMLSSLTAI</sequence>
<dbReference type="EMBL" id="JAHLQT010021257">
    <property type="protein sequence ID" value="KAG7167796.1"/>
    <property type="molecule type" value="Genomic_DNA"/>
</dbReference>
<evidence type="ECO:0000313" key="1">
    <source>
        <dbReference type="EMBL" id="KAG7167796.1"/>
    </source>
</evidence>